<protein>
    <submittedName>
        <fullName evidence="1">Uncharacterized protein LTHEOB_1882</fullName>
    </submittedName>
</protein>
<keyword evidence="2" id="KW-1185">Reference proteome</keyword>
<accession>A0ACB5SJX2</accession>
<dbReference type="EMBL" id="BSXG01000106">
    <property type="protein sequence ID" value="GME42997.1"/>
    <property type="molecule type" value="Genomic_DNA"/>
</dbReference>
<gene>
    <name evidence="1" type="primary">g513</name>
    <name evidence="1" type="ORF">NpPPO83_00000513</name>
</gene>
<evidence type="ECO:0000313" key="1">
    <source>
        <dbReference type="EMBL" id="GME42997.1"/>
    </source>
</evidence>
<name>A0ACB5SJX2_9PEZI</name>
<reference evidence="1" key="1">
    <citation type="submission" date="2024-09" db="EMBL/GenBank/DDBJ databases">
        <title>Draft Genome Sequences of Neofusicoccum parvum.</title>
        <authorList>
            <person name="Ashida A."/>
            <person name="Camagna M."/>
            <person name="Tanaka A."/>
            <person name="Takemoto D."/>
        </authorList>
    </citation>
    <scope>NUCLEOTIDE SEQUENCE</scope>
    <source>
        <strain evidence="1">PPO83</strain>
    </source>
</reference>
<organism evidence="1 2">
    <name type="scientific">Neofusicoccum parvum</name>
    <dbReference type="NCBI Taxonomy" id="310453"/>
    <lineage>
        <taxon>Eukaryota</taxon>
        <taxon>Fungi</taxon>
        <taxon>Dikarya</taxon>
        <taxon>Ascomycota</taxon>
        <taxon>Pezizomycotina</taxon>
        <taxon>Dothideomycetes</taxon>
        <taxon>Dothideomycetes incertae sedis</taxon>
        <taxon>Botryosphaeriales</taxon>
        <taxon>Botryosphaeriaceae</taxon>
        <taxon>Neofusicoccum</taxon>
    </lineage>
</organism>
<comment type="caution">
    <text evidence="1">The sequence shown here is derived from an EMBL/GenBank/DDBJ whole genome shotgun (WGS) entry which is preliminary data.</text>
</comment>
<sequence length="229" mass="23899">MLFNIRTAATAALAFLAVPSVATDPGSIIDAIHQLTAKTQDLQNSCQSIGQGGLTQGFGGIFGIGDTFTQVVTTAKTTWSIIQSAQGISVTFTEEESTQITQAWGDCLDAQNGLLGILNGGTDLFSQIASAVFGAIQQLQGIFDNIQGALLVICSPPQHPQLQDWWPPINNAFDDCINQFGGLGGGPGPALPPPGAWGQGDHPCDGGCDDGDYHGKGKGGWRRKRAFVA</sequence>
<evidence type="ECO:0000313" key="2">
    <source>
        <dbReference type="Proteomes" id="UP001165186"/>
    </source>
</evidence>
<proteinExistence type="predicted"/>
<dbReference type="Proteomes" id="UP001165186">
    <property type="component" value="Unassembled WGS sequence"/>
</dbReference>